<evidence type="ECO:0000313" key="2">
    <source>
        <dbReference type="EMBL" id="HIT47388.1"/>
    </source>
</evidence>
<dbReference type="PROSITE" id="PS51257">
    <property type="entry name" value="PROKAR_LIPOPROTEIN"/>
    <property type="match status" value="1"/>
</dbReference>
<proteinExistence type="predicted"/>
<name>A0A9D1GNE3_9BACT</name>
<feature type="signal peptide" evidence="1">
    <location>
        <begin position="1"/>
        <end position="18"/>
    </location>
</feature>
<gene>
    <name evidence="2" type="ORF">IAC35_05985</name>
</gene>
<comment type="caution">
    <text evidence="2">The sequence shown here is derived from an EMBL/GenBank/DDBJ whole genome shotgun (WGS) entry which is preliminary data.</text>
</comment>
<dbReference type="InterPro" id="IPR032342">
    <property type="entry name" value="DUF4861"/>
</dbReference>
<accession>A0A9D1GNE3</accession>
<evidence type="ECO:0000313" key="3">
    <source>
        <dbReference type="Proteomes" id="UP000886881"/>
    </source>
</evidence>
<keyword evidence="1" id="KW-0732">Signal</keyword>
<dbReference type="AlphaFoldDB" id="A0A9D1GNE3"/>
<feature type="chain" id="PRO_5038562715" evidence="1">
    <location>
        <begin position="19"/>
        <end position="287"/>
    </location>
</feature>
<dbReference type="Proteomes" id="UP000886881">
    <property type="component" value="Unassembled WGS sequence"/>
</dbReference>
<dbReference type="Pfam" id="PF16153">
    <property type="entry name" value="DUF4861"/>
    <property type="match status" value="1"/>
</dbReference>
<reference evidence="2" key="1">
    <citation type="submission" date="2020-10" db="EMBL/GenBank/DDBJ databases">
        <authorList>
            <person name="Gilroy R."/>
        </authorList>
    </citation>
    <scope>NUCLEOTIDE SEQUENCE</scope>
    <source>
        <strain evidence="2">ChiHecec2B26-709</strain>
    </source>
</reference>
<dbReference type="EMBL" id="DVLC01000112">
    <property type="protein sequence ID" value="HIT47388.1"/>
    <property type="molecule type" value="Genomic_DNA"/>
</dbReference>
<sequence>MKKTIAIAAALLTLAACAPKTEEQKVMARAVPERADDFVFENNLIAGRIYGKALEGNPTAPGIDIWVKMPGKLVADEWYAAAQEDPNYYHHNHGDGKDCYKVAVSLGAGASVPVIDGQLAYPATNYRAYEIVKQTPDTVEFVLSYPEWKVGDVTVSLDKKISVYADSYFCKVEDSYSFSGADSLTVAAGVFRHPEQQTIEQERSGADRYAIWEHASDQSIEPEDGMLGVAVYVPGCENVCVTEDGMHGLCSKSIMPGETFSYWFGSCWSKADIKTAEDWFALVDSLK</sequence>
<evidence type="ECO:0000256" key="1">
    <source>
        <dbReference type="SAM" id="SignalP"/>
    </source>
</evidence>
<protein>
    <submittedName>
        <fullName evidence="2">DUF4861 family protein</fullName>
    </submittedName>
</protein>
<organism evidence="2 3">
    <name type="scientific">Candidatus Cryptobacteroides merdipullorum</name>
    <dbReference type="NCBI Taxonomy" id="2840771"/>
    <lineage>
        <taxon>Bacteria</taxon>
        <taxon>Pseudomonadati</taxon>
        <taxon>Bacteroidota</taxon>
        <taxon>Bacteroidia</taxon>
        <taxon>Bacteroidales</taxon>
        <taxon>Candidatus Cryptobacteroides</taxon>
    </lineage>
</organism>
<reference evidence="2" key="2">
    <citation type="journal article" date="2021" name="PeerJ">
        <title>Extensive microbial diversity within the chicken gut microbiome revealed by metagenomics and culture.</title>
        <authorList>
            <person name="Gilroy R."/>
            <person name="Ravi A."/>
            <person name="Getino M."/>
            <person name="Pursley I."/>
            <person name="Horton D.L."/>
            <person name="Alikhan N.F."/>
            <person name="Baker D."/>
            <person name="Gharbi K."/>
            <person name="Hall N."/>
            <person name="Watson M."/>
            <person name="Adriaenssens E.M."/>
            <person name="Foster-Nyarko E."/>
            <person name="Jarju S."/>
            <person name="Secka A."/>
            <person name="Antonio M."/>
            <person name="Oren A."/>
            <person name="Chaudhuri R.R."/>
            <person name="La Ragione R."/>
            <person name="Hildebrand F."/>
            <person name="Pallen M.J."/>
        </authorList>
    </citation>
    <scope>NUCLEOTIDE SEQUENCE</scope>
    <source>
        <strain evidence="2">ChiHecec2B26-709</strain>
    </source>
</reference>